<dbReference type="Gene3D" id="1.20.1560.10">
    <property type="entry name" value="ABC transporter type 1, transmembrane domain"/>
    <property type="match status" value="1"/>
</dbReference>
<dbReference type="GO" id="GO:0005524">
    <property type="term" value="F:ATP binding"/>
    <property type="evidence" value="ECO:0007669"/>
    <property type="project" value="InterPro"/>
</dbReference>
<feature type="non-terminal residue" evidence="5">
    <location>
        <position position="1"/>
    </location>
</feature>
<dbReference type="GO" id="GO:0016020">
    <property type="term" value="C:membrane"/>
    <property type="evidence" value="ECO:0007669"/>
    <property type="project" value="InterPro"/>
</dbReference>
<proteinExistence type="predicted"/>
<evidence type="ECO:0000256" key="1">
    <source>
        <dbReference type="ARBA" id="ARBA00022692"/>
    </source>
</evidence>
<dbReference type="EMBL" id="CP045907">
    <property type="protein sequence ID" value="QQP35298.1"/>
    <property type="molecule type" value="Genomic_DNA"/>
</dbReference>
<evidence type="ECO:0000256" key="3">
    <source>
        <dbReference type="ARBA" id="ARBA00023136"/>
    </source>
</evidence>
<keyword evidence="6" id="KW-1185">Reference proteome</keyword>
<feature type="non-terminal residue" evidence="5">
    <location>
        <position position="97"/>
    </location>
</feature>
<keyword evidence="3 4" id="KW-0472">Membrane</keyword>
<dbReference type="OrthoDB" id="6769193at2759"/>
<name>A0A7T8GPH7_CALRO</name>
<reference evidence="6" key="1">
    <citation type="submission" date="2021-01" db="EMBL/GenBank/DDBJ databases">
        <title>Caligus Genome Assembly.</title>
        <authorList>
            <person name="Gallardo-Escarate C."/>
        </authorList>
    </citation>
    <scope>NUCLEOTIDE SEQUENCE [LARGE SCALE GENOMIC DNA]</scope>
</reference>
<organism evidence="5 6">
    <name type="scientific">Caligus rogercresseyi</name>
    <name type="common">Sea louse</name>
    <dbReference type="NCBI Taxonomy" id="217165"/>
    <lineage>
        <taxon>Eukaryota</taxon>
        <taxon>Metazoa</taxon>
        <taxon>Ecdysozoa</taxon>
        <taxon>Arthropoda</taxon>
        <taxon>Crustacea</taxon>
        <taxon>Multicrustacea</taxon>
        <taxon>Hexanauplia</taxon>
        <taxon>Copepoda</taxon>
        <taxon>Siphonostomatoida</taxon>
        <taxon>Caligidae</taxon>
        <taxon>Caligus</taxon>
    </lineage>
</organism>
<gene>
    <name evidence="5" type="ORF">FKW44_023476</name>
</gene>
<keyword evidence="2 4" id="KW-1133">Transmembrane helix</keyword>
<dbReference type="InterPro" id="IPR036640">
    <property type="entry name" value="ABC1_TM_sf"/>
</dbReference>
<evidence type="ECO:0000256" key="4">
    <source>
        <dbReference type="SAM" id="Phobius"/>
    </source>
</evidence>
<sequence length="97" mass="10428">TGSAYSEDSLKIEDALDVAGSAIGIARIGSRQTRRMSANVGVDPESQEEEQQHQIGFLSVLRENSNEWIYILVGCLASVVMGASMPVYAHLFGEVLG</sequence>
<protein>
    <submittedName>
        <fullName evidence="5">p-glycoprotein</fullName>
    </submittedName>
</protein>
<accession>A0A7T8GPH7</accession>
<keyword evidence="1 4" id="KW-0812">Transmembrane</keyword>
<evidence type="ECO:0000256" key="2">
    <source>
        <dbReference type="ARBA" id="ARBA00022989"/>
    </source>
</evidence>
<dbReference type="Proteomes" id="UP000595437">
    <property type="component" value="Chromosome 18"/>
</dbReference>
<evidence type="ECO:0000313" key="6">
    <source>
        <dbReference type="Proteomes" id="UP000595437"/>
    </source>
</evidence>
<evidence type="ECO:0000313" key="5">
    <source>
        <dbReference type="EMBL" id="QQP35298.1"/>
    </source>
</evidence>
<dbReference type="AlphaFoldDB" id="A0A7T8GPH7"/>
<feature type="transmembrane region" description="Helical" evidence="4">
    <location>
        <begin position="68"/>
        <end position="89"/>
    </location>
</feature>